<dbReference type="InterPro" id="IPR039422">
    <property type="entry name" value="MarR/SlyA-like"/>
</dbReference>
<dbReference type="InterPro" id="IPR036388">
    <property type="entry name" value="WH-like_DNA-bd_sf"/>
</dbReference>
<dbReference type="GO" id="GO:0006950">
    <property type="term" value="P:response to stress"/>
    <property type="evidence" value="ECO:0007669"/>
    <property type="project" value="TreeGrafter"/>
</dbReference>
<evidence type="ECO:0000313" key="3">
    <source>
        <dbReference type="Proteomes" id="UP000035017"/>
    </source>
</evidence>
<dbReference type="PANTHER" id="PTHR33164:SF89">
    <property type="entry name" value="MARR FAMILY REGULATORY PROTEIN"/>
    <property type="match status" value="1"/>
</dbReference>
<dbReference type="Proteomes" id="UP000035017">
    <property type="component" value="Unassembled WGS sequence"/>
</dbReference>
<dbReference type="GO" id="GO:0003700">
    <property type="term" value="F:DNA-binding transcription factor activity"/>
    <property type="evidence" value="ECO:0007669"/>
    <property type="project" value="InterPro"/>
</dbReference>
<dbReference type="Pfam" id="PF01047">
    <property type="entry name" value="MarR"/>
    <property type="match status" value="1"/>
</dbReference>
<dbReference type="InterPro" id="IPR036390">
    <property type="entry name" value="WH_DNA-bd_sf"/>
</dbReference>
<name>A0A0D0K462_AGRTU</name>
<comment type="caution">
    <text evidence="2">The sequence shown here is derived from an EMBL/GenBank/DDBJ whole genome shotgun (WGS) entry which is preliminary data.</text>
</comment>
<evidence type="ECO:0000313" key="2">
    <source>
        <dbReference type="EMBL" id="KIQ03218.1"/>
    </source>
</evidence>
<feature type="domain" description="HTH marR-type" evidence="1">
    <location>
        <begin position="13"/>
        <end position="146"/>
    </location>
</feature>
<accession>A0A0D0K462</accession>
<gene>
    <name evidence="2" type="ORF">RU07_09700</name>
</gene>
<proteinExistence type="predicted"/>
<evidence type="ECO:0000259" key="1">
    <source>
        <dbReference type="PROSITE" id="PS50995"/>
    </source>
</evidence>
<reference evidence="2 3" key="1">
    <citation type="submission" date="2014-12" db="EMBL/GenBank/DDBJ databases">
        <title>16Stimator: statistical estimation of ribosomal gene copy numbers from draft genome assemblies.</title>
        <authorList>
            <person name="Perisin M.A."/>
            <person name="Vetter M."/>
            <person name="Gilbert J.A."/>
            <person name="Bergelson J."/>
        </authorList>
    </citation>
    <scope>NUCLEOTIDE SEQUENCE [LARGE SCALE GENOMIC DNA]</scope>
    <source>
        <strain evidence="2 3">MEJ076</strain>
    </source>
</reference>
<dbReference type="PROSITE" id="PS50995">
    <property type="entry name" value="HTH_MARR_2"/>
    <property type="match status" value="1"/>
</dbReference>
<protein>
    <submittedName>
        <fullName evidence="2">MarR family transcriptional regulator</fullName>
    </submittedName>
</protein>
<sequence length="146" mass="16610">MLSRVEVNYSILSDAVIYSLRRAQLSVVNDFNESLLAFSLRPTDFPVLVLVANNCSLKQSDVAEALGIQRANFVAIIDALEDKGLLQRRRSEADRRVHYLEITERGRTVLEEISQVWRAHEGRLIDRLGGEMARDQLVSLLRCIQD</sequence>
<dbReference type="Gene3D" id="1.10.10.10">
    <property type="entry name" value="Winged helix-like DNA-binding domain superfamily/Winged helix DNA-binding domain"/>
    <property type="match status" value="1"/>
</dbReference>
<dbReference type="SMART" id="SM00347">
    <property type="entry name" value="HTH_MARR"/>
    <property type="match status" value="1"/>
</dbReference>
<dbReference type="SUPFAM" id="SSF46785">
    <property type="entry name" value="Winged helix' DNA-binding domain"/>
    <property type="match status" value="1"/>
</dbReference>
<dbReference type="AlphaFoldDB" id="A0A0D0K462"/>
<organism evidence="2 3">
    <name type="scientific">Agrobacterium tumefaciens</name>
    <dbReference type="NCBI Taxonomy" id="358"/>
    <lineage>
        <taxon>Bacteria</taxon>
        <taxon>Pseudomonadati</taxon>
        <taxon>Pseudomonadota</taxon>
        <taxon>Alphaproteobacteria</taxon>
        <taxon>Hyphomicrobiales</taxon>
        <taxon>Rhizobiaceae</taxon>
        <taxon>Rhizobium/Agrobacterium group</taxon>
        <taxon>Agrobacterium</taxon>
        <taxon>Agrobacterium tumefaciens complex</taxon>
    </lineage>
</organism>
<dbReference type="EMBL" id="JXQV01000009">
    <property type="protein sequence ID" value="KIQ03218.1"/>
    <property type="molecule type" value="Genomic_DNA"/>
</dbReference>
<dbReference type="InterPro" id="IPR000835">
    <property type="entry name" value="HTH_MarR-typ"/>
</dbReference>
<dbReference type="PRINTS" id="PR00598">
    <property type="entry name" value="HTHMARR"/>
</dbReference>
<dbReference type="PANTHER" id="PTHR33164">
    <property type="entry name" value="TRANSCRIPTIONAL REGULATOR, MARR FAMILY"/>
    <property type="match status" value="1"/>
</dbReference>